<dbReference type="GO" id="GO:0006892">
    <property type="term" value="P:post-Golgi vesicle-mediated transport"/>
    <property type="evidence" value="ECO:0007669"/>
    <property type="project" value="TreeGrafter"/>
</dbReference>
<dbReference type="Gene3D" id="2.130.10.10">
    <property type="entry name" value="YVTN repeat-like/Quinoprotein amine dehydrogenase"/>
    <property type="match status" value="1"/>
</dbReference>
<dbReference type="GO" id="GO:0016020">
    <property type="term" value="C:membrane"/>
    <property type="evidence" value="ECO:0007669"/>
    <property type="project" value="TreeGrafter"/>
</dbReference>
<keyword evidence="6" id="KW-0675">Receptor</keyword>
<dbReference type="OrthoDB" id="443634at2759"/>
<dbReference type="GO" id="GO:0005794">
    <property type="term" value="C:Golgi apparatus"/>
    <property type="evidence" value="ECO:0007669"/>
    <property type="project" value="TreeGrafter"/>
</dbReference>
<feature type="compositionally biased region" description="Low complexity" evidence="2">
    <location>
        <begin position="159"/>
        <end position="173"/>
    </location>
</feature>
<organism evidence="5 6">
    <name type="scientific">Thamnophis sirtalis</name>
    <dbReference type="NCBI Taxonomy" id="35019"/>
    <lineage>
        <taxon>Eukaryota</taxon>
        <taxon>Metazoa</taxon>
        <taxon>Chordata</taxon>
        <taxon>Craniata</taxon>
        <taxon>Vertebrata</taxon>
        <taxon>Euteleostomi</taxon>
        <taxon>Lepidosauria</taxon>
        <taxon>Squamata</taxon>
        <taxon>Bifurcata</taxon>
        <taxon>Unidentata</taxon>
        <taxon>Episquamata</taxon>
        <taxon>Toxicofera</taxon>
        <taxon>Serpentes</taxon>
        <taxon>Colubroidea</taxon>
        <taxon>Colubridae</taxon>
        <taxon>Natricinae</taxon>
        <taxon>Thamnophis</taxon>
    </lineage>
</organism>
<dbReference type="InterPro" id="IPR050310">
    <property type="entry name" value="VPS10-sortilin"/>
</dbReference>
<keyword evidence="3" id="KW-0472">Membrane</keyword>
<evidence type="ECO:0000256" key="3">
    <source>
        <dbReference type="SAM" id="Phobius"/>
    </source>
</evidence>
<feature type="compositionally biased region" description="Basic and acidic residues" evidence="2">
    <location>
        <begin position="196"/>
        <end position="208"/>
    </location>
</feature>
<keyword evidence="1" id="KW-0677">Repeat</keyword>
<feature type="compositionally biased region" description="Basic residues" evidence="2">
    <location>
        <begin position="174"/>
        <end position="193"/>
    </location>
</feature>
<protein>
    <submittedName>
        <fullName evidence="6">VPS10 domain-containing receptor SorCS1</fullName>
    </submittedName>
</protein>
<dbReference type="SUPFAM" id="SSF110296">
    <property type="entry name" value="Oligoxyloglucan reducing end-specific cellobiohydrolase"/>
    <property type="match status" value="1"/>
</dbReference>
<dbReference type="RefSeq" id="XP_013914022.1">
    <property type="nucleotide sequence ID" value="XM_014058547.1"/>
</dbReference>
<sequence length="409" mass="45930">MGKVTSWYPGWHFALLAARTWLLILTFGFIGADITCRSCRWQVQLQLQPPARGLLMNLRTARGGDGAGEIPVDKRGEEPANRRQEAADAGSPISAASVGEKRVGMGSKGWMGPSKVTGDLQEFSPIRPRHSPPDVGRPTRKKLASAAALFPARSGGRRGASSEASRRSGSTLLSRRRKNNRHDRTRRSSRKPRGAPAERDAPLESRARAASEQLLAKATRFRQEEFKLTSTTFALTGDSAHNQAMVHWSGHNSSVILILTKLYDYNLGSITESSLWRSTDYGTTYEKMNDKVGLKTILSYLYVCPTNKRKIMLLTDPEIESSLLISSDEGATYQKYRLNFYIHSMLFHPKQEDWILAYSQDQKLYSSVEFGRRWLLLQESITPNRFYWSKMGTSKDPDILHMEAKTLDG</sequence>
<evidence type="ECO:0000256" key="1">
    <source>
        <dbReference type="ARBA" id="ARBA00022737"/>
    </source>
</evidence>
<name>A0A6I9XJA9_9SAUR</name>
<feature type="region of interest" description="Disordered" evidence="2">
    <location>
        <begin position="65"/>
        <end position="208"/>
    </location>
</feature>
<dbReference type="Proteomes" id="UP000504617">
    <property type="component" value="Unplaced"/>
</dbReference>
<evidence type="ECO:0000313" key="6">
    <source>
        <dbReference type="RefSeq" id="XP_013914022.1"/>
    </source>
</evidence>
<dbReference type="AlphaFoldDB" id="A0A6I9XJA9"/>
<reference evidence="6" key="1">
    <citation type="submission" date="2025-08" db="UniProtKB">
        <authorList>
            <consortium name="RefSeq"/>
        </authorList>
    </citation>
    <scope>IDENTIFICATION</scope>
</reference>
<proteinExistence type="predicted"/>
<keyword evidence="3" id="KW-0812">Transmembrane</keyword>
<dbReference type="CTD" id="114815"/>
<feature type="transmembrane region" description="Helical" evidence="3">
    <location>
        <begin position="12"/>
        <end position="32"/>
    </location>
</feature>
<accession>A0A6I9XJA9</accession>
<dbReference type="PANTHER" id="PTHR12106">
    <property type="entry name" value="SORTILIN RELATED"/>
    <property type="match status" value="1"/>
</dbReference>
<dbReference type="Pfam" id="PF15902">
    <property type="entry name" value="Sortilin-Vps10"/>
    <property type="match status" value="1"/>
</dbReference>
<dbReference type="InterPro" id="IPR031778">
    <property type="entry name" value="Sortilin_N"/>
</dbReference>
<feature type="compositionally biased region" description="Basic and acidic residues" evidence="2">
    <location>
        <begin position="71"/>
        <end position="86"/>
    </location>
</feature>
<keyword evidence="5" id="KW-1185">Reference proteome</keyword>
<evidence type="ECO:0000256" key="2">
    <source>
        <dbReference type="SAM" id="MobiDB-lite"/>
    </source>
</evidence>
<dbReference type="PANTHER" id="PTHR12106:SF8">
    <property type="entry name" value="VPS10 DOMAIN-CONTAINING RECEPTOR SORCS1"/>
    <property type="match status" value="1"/>
</dbReference>
<gene>
    <name evidence="6" type="primary">SORCS1</name>
</gene>
<dbReference type="KEGG" id="tsr:106542734"/>
<feature type="domain" description="Sortilin N-terminal" evidence="4">
    <location>
        <begin position="274"/>
        <end position="406"/>
    </location>
</feature>
<evidence type="ECO:0000259" key="4">
    <source>
        <dbReference type="Pfam" id="PF15902"/>
    </source>
</evidence>
<dbReference type="InterPro" id="IPR015943">
    <property type="entry name" value="WD40/YVTN_repeat-like_dom_sf"/>
</dbReference>
<feature type="non-terminal residue" evidence="6">
    <location>
        <position position="409"/>
    </location>
</feature>
<evidence type="ECO:0000313" key="5">
    <source>
        <dbReference type="Proteomes" id="UP000504617"/>
    </source>
</evidence>
<keyword evidence="3" id="KW-1133">Transmembrane helix</keyword>
<dbReference type="FunFam" id="2.130.10.10:FF:001214">
    <property type="entry name" value="Sortilin-related VPS10 domain-containing receptor 2"/>
    <property type="match status" value="1"/>
</dbReference>
<dbReference type="GeneID" id="106542734"/>